<dbReference type="EMBL" id="MFBT01000008">
    <property type="protein sequence ID" value="OGD99911.1"/>
    <property type="molecule type" value="Genomic_DNA"/>
</dbReference>
<evidence type="ECO:0000256" key="3">
    <source>
        <dbReference type="ARBA" id="ARBA00022727"/>
    </source>
</evidence>
<dbReference type="EC" id="2.7.4.9" evidence="7"/>
<reference evidence="9 10" key="1">
    <citation type="journal article" date="2016" name="Nat. Commun.">
        <title>Thousands of microbial genomes shed light on interconnected biogeochemical processes in an aquifer system.</title>
        <authorList>
            <person name="Anantharaman K."/>
            <person name="Brown C.T."/>
            <person name="Hug L.A."/>
            <person name="Sharon I."/>
            <person name="Castelle C.J."/>
            <person name="Probst A.J."/>
            <person name="Thomas B.C."/>
            <person name="Singh A."/>
            <person name="Wilkins M.J."/>
            <person name="Karaoz U."/>
            <person name="Brodie E.L."/>
            <person name="Williams K.H."/>
            <person name="Hubbard S.S."/>
            <person name="Banfield J.F."/>
        </authorList>
    </citation>
    <scope>NUCLEOTIDE SEQUENCE [LARGE SCALE GENOMIC DNA]</scope>
</reference>
<comment type="similarity">
    <text evidence="1 7">Belongs to the thymidylate kinase family.</text>
</comment>
<protein>
    <recommendedName>
        <fullName evidence="7">Thymidylate kinase</fullName>
        <ecNumber evidence="7">2.7.4.9</ecNumber>
    </recommendedName>
    <alternativeName>
        <fullName evidence="7">dTMP kinase</fullName>
    </alternativeName>
</protein>
<evidence type="ECO:0000256" key="6">
    <source>
        <dbReference type="ARBA" id="ARBA00022840"/>
    </source>
</evidence>
<dbReference type="PANTHER" id="PTHR10344">
    <property type="entry name" value="THYMIDYLATE KINASE"/>
    <property type="match status" value="1"/>
</dbReference>
<dbReference type="Proteomes" id="UP000177039">
    <property type="component" value="Unassembled WGS sequence"/>
</dbReference>
<dbReference type="InterPro" id="IPR039430">
    <property type="entry name" value="Thymidylate_kin-like_dom"/>
</dbReference>
<evidence type="ECO:0000313" key="9">
    <source>
        <dbReference type="EMBL" id="OGD99911.1"/>
    </source>
</evidence>
<sequence length="222" mass="26220">MKVSGKLIVFEGADGSGKTTQAKLLLKYLQKRKIPSEYISFPRYNESFWAHMIIRYLKGEFGKLSEINPYFASLMYAGDRMRALPLMKKWLAAGQLVVCNRYVASNLAHMGARFDREDERQKYIRWLKKLEYQEIGLPQEDLVIFLDVPAKISQNLMKKRVKDIHEGNVDYLEKVVDVYRQLCRQKNWVKIDCTWRGKILTEQQIHEKILEVFRSRNILRAK</sequence>
<dbReference type="GO" id="GO:0005524">
    <property type="term" value="F:ATP binding"/>
    <property type="evidence" value="ECO:0007669"/>
    <property type="project" value="UniProtKB-UniRule"/>
</dbReference>
<keyword evidence="5 7" id="KW-0418">Kinase</keyword>
<dbReference type="GO" id="GO:0004798">
    <property type="term" value="F:dTMP kinase activity"/>
    <property type="evidence" value="ECO:0007669"/>
    <property type="project" value="UniProtKB-UniRule"/>
</dbReference>
<organism evidence="9 10">
    <name type="scientific">Candidatus Curtissbacteria bacterium RIFCSPLOWO2_01_FULL_42_50</name>
    <dbReference type="NCBI Taxonomy" id="1797730"/>
    <lineage>
        <taxon>Bacteria</taxon>
        <taxon>Candidatus Curtissiibacteriota</taxon>
    </lineage>
</organism>
<dbReference type="Gene3D" id="3.40.50.300">
    <property type="entry name" value="P-loop containing nucleotide triphosphate hydrolases"/>
    <property type="match status" value="1"/>
</dbReference>
<feature type="domain" description="Thymidylate kinase-like" evidence="8">
    <location>
        <begin position="10"/>
        <end position="193"/>
    </location>
</feature>
<keyword evidence="6 7" id="KW-0067">ATP-binding</keyword>
<evidence type="ECO:0000256" key="1">
    <source>
        <dbReference type="ARBA" id="ARBA00009776"/>
    </source>
</evidence>
<keyword evidence="3 7" id="KW-0545">Nucleotide biosynthesis</keyword>
<dbReference type="PANTHER" id="PTHR10344:SF1">
    <property type="entry name" value="THYMIDYLATE KINASE"/>
    <property type="match status" value="1"/>
</dbReference>
<evidence type="ECO:0000256" key="4">
    <source>
        <dbReference type="ARBA" id="ARBA00022741"/>
    </source>
</evidence>
<dbReference type="CDD" id="cd01672">
    <property type="entry name" value="TMPK"/>
    <property type="match status" value="1"/>
</dbReference>
<evidence type="ECO:0000313" key="10">
    <source>
        <dbReference type="Proteomes" id="UP000177039"/>
    </source>
</evidence>
<evidence type="ECO:0000256" key="2">
    <source>
        <dbReference type="ARBA" id="ARBA00022679"/>
    </source>
</evidence>
<dbReference type="InterPro" id="IPR027417">
    <property type="entry name" value="P-loop_NTPase"/>
</dbReference>
<name>A0A1F5H756_9BACT</name>
<dbReference type="InterPro" id="IPR018094">
    <property type="entry name" value="Thymidylate_kinase"/>
</dbReference>
<comment type="function">
    <text evidence="7">Phosphorylation of dTMP to form dTDP in both de novo and salvage pathways of dTTP synthesis.</text>
</comment>
<proteinExistence type="inferred from homology"/>
<gene>
    <name evidence="7" type="primary">tmk</name>
    <name evidence="9" type="ORF">A3B54_00135</name>
</gene>
<dbReference type="GO" id="GO:0006233">
    <property type="term" value="P:dTDP biosynthetic process"/>
    <property type="evidence" value="ECO:0007669"/>
    <property type="project" value="InterPro"/>
</dbReference>
<evidence type="ECO:0000256" key="5">
    <source>
        <dbReference type="ARBA" id="ARBA00022777"/>
    </source>
</evidence>
<accession>A0A1F5H756</accession>
<evidence type="ECO:0000256" key="7">
    <source>
        <dbReference type="HAMAP-Rule" id="MF_00165"/>
    </source>
</evidence>
<feature type="binding site" evidence="7">
    <location>
        <begin position="12"/>
        <end position="19"/>
    </location>
    <ligand>
        <name>ATP</name>
        <dbReference type="ChEBI" id="CHEBI:30616"/>
    </ligand>
</feature>
<dbReference type="SUPFAM" id="SSF52540">
    <property type="entry name" value="P-loop containing nucleoside triphosphate hydrolases"/>
    <property type="match status" value="1"/>
</dbReference>
<dbReference type="GO" id="GO:0006227">
    <property type="term" value="P:dUDP biosynthetic process"/>
    <property type="evidence" value="ECO:0007669"/>
    <property type="project" value="TreeGrafter"/>
</dbReference>
<comment type="caution">
    <text evidence="9">The sequence shown here is derived from an EMBL/GenBank/DDBJ whole genome shotgun (WGS) entry which is preliminary data.</text>
</comment>
<keyword evidence="4 7" id="KW-0547">Nucleotide-binding</keyword>
<dbReference type="HAMAP" id="MF_00165">
    <property type="entry name" value="Thymidylate_kinase"/>
    <property type="match status" value="1"/>
</dbReference>
<dbReference type="GO" id="GO:0005737">
    <property type="term" value="C:cytoplasm"/>
    <property type="evidence" value="ECO:0007669"/>
    <property type="project" value="TreeGrafter"/>
</dbReference>
<dbReference type="GO" id="GO:0006235">
    <property type="term" value="P:dTTP biosynthetic process"/>
    <property type="evidence" value="ECO:0007669"/>
    <property type="project" value="UniProtKB-UniRule"/>
</dbReference>
<dbReference type="Pfam" id="PF02223">
    <property type="entry name" value="Thymidylate_kin"/>
    <property type="match status" value="1"/>
</dbReference>
<dbReference type="AlphaFoldDB" id="A0A1F5H756"/>
<evidence type="ECO:0000259" key="8">
    <source>
        <dbReference type="Pfam" id="PF02223"/>
    </source>
</evidence>
<keyword evidence="2 7" id="KW-0808">Transferase</keyword>
<comment type="catalytic activity">
    <reaction evidence="7">
        <text>dTMP + ATP = dTDP + ADP</text>
        <dbReference type="Rhea" id="RHEA:13517"/>
        <dbReference type="ChEBI" id="CHEBI:30616"/>
        <dbReference type="ChEBI" id="CHEBI:58369"/>
        <dbReference type="ChEBI" id="CHEBI:63528"/>
        <dbReference type="ChEBI" id="CHEBI:456216"/>
        <dbReference type="EC" id="2.7.4.9"/>
    </reaction>
</comment>